<protein>
    <submittedName>
        <fullName evidence="2">DUF2809 domain-containing protein</fullName>
    </submittedName>
</protein>
<feature type="transmembrane region" description="Helical" evidence="1">
    <location>
        <begin position="99"/>
        <end position="122"/>
    </location>
</feature>
<name>A0ABS7C455_9BACL</name>
<organism evidence="2 3">
    <name type="scientific">Paenibacillus sepulcri</name>
    <dbReference type="NCBI Taxonomy" id="359917"/>
    <lineage>
        <taxon>Bacteria</taxon>
        <taxon>Bacillati</taxon>
        <taxon>Bacillota</taxon>
        <taxon>Bacilli</taxon>
        <taxon>Bacillales</taxon>
        <taxon>Paenibacillaceae</taxon>
        <taxon>Paenibacillus</taxon>
    </lineage>
</organism>
<feature type="transmembrane region" description="Helical" evidence="1">
    <location>
        <begin position="35"/>
        <end position="53"/>
    </location>
</feature>
<dbReference type="Pfam" id="PF10990">
    <property type="entry name" value="DUF2809"/>
    <property type="match status" value="1"/>
</dbReference>
<dbReference type="Proteomes" id="UP001519887">
    <property type="component" value="Unassembled WGS sequence"/>
</dbReference>
<evidence type="ECO:0000313" key="2">
    <source>
        <dbReference type="EMBL" id="MBW7455674.1"/>
    </source>
</evidence>
<comment type="caution">
    <text evidence="2">The sequence shown here is derived from an EMBL/GenBank/DDBJ whole genome shotgun (WGS) entry which is preliminary data.</text>
</comment>
<feature type="transmembrane region" description="Helical" evidence="1">
    <location>
        <begin position="60"/>
        <end position="79"/>
    </location>
</feature>
<dbReference type="RefSeq" id="WP_210038597.1">
    <property type="nucleotide sequence ID" value="NZ_JBHLVU010000011.1"/>
</dbReference>
<gene>
    <name evidence="2" type="ORF">K0U00_16735</name>
</gene>
<keyword evidence="1" id="KW-0812">Transmembrane</keyword>
<keyword evidence="1" id="KW-0472">Membrane</keyword>
<reference evidence="2 3" key="1">
    <citation type="submission" date="2021-07" db="EMBL/GenBank/DDBJ databases">
        <title>Paenibacillus radiodurans sp. nov., isolated from the southeastern edge of Tengger Desert.</title>
        <authorList>
            <person name="Zhang G."/>
        </authorList>
    </citation>
    <scope>NUCLEOTIDE SEQUENCE [LARGE SCALE GENOMIC DNA]</scope>
    <source>
        <strain evidence="2 3">CCM 7311</strain>
    </source>
</reference>
<keyword evidence="1" id="KW-1133">Transmembrane helix</keyword>
<dbReference type="InterPro" id="IPR021257">
    <property type="entry name" value="DUF2809"/>
</dbReference>
<evidence type="ECO:0000313" key="3">
    <source>
        <dbReference type="Proteomes" id="UP001519887"/>
    </source>
</evidence>
<accession>A0ABS7C455</accession>
<evidence type="ECO:0000256" key="1">
    <source>
        <dbReference type="SAM" id="Phobius"/>
    </source>
</evidence>
<dbReference type="EMBL" id="JAHZIK010000409">
    <property type="protein sequence ID" value="MBW7455674.1"/>
    <property type="molecule type" value="Genomic_DNA"/>
</dbReference>
<keyword evidence="3" id="KW-1185">Reference proteome</keyword>
<sequence>MKARMYYIMAVFIVMVLGYGSRAYSETLPGFVSEHFGDALWAGMIYFGVRFLWVHKRLSWAFRVSLIFCFAIEFSQLYQADWINGIRSTLAGSLILGKGFLAVDLLRYSIGILVSCMIDAALRRNQS</sequence>
<proteinExistence type="predicted"/>